<name>A0A917AH15_9RHOB</name>
<sequence length="139" mass="15831">MPQDKGHSSPELSIEEQMARTTQAAAQLRVDVVAVLSWYDVEHPGMVERVEIQRHYSCDDYDIAHVEPFCEAQEIRREARQDLEKALTALGWRIYPEGKDVRGFFASLDSISAHKRLSEARRVRMALTASGVERSSDNE</sequence>
<dbReference type="RefSeq" id="WP_188479470.1">
    <property type="nucleotide sequence ID" value="NZ_BMFJ01000002.1"/>
</dbReference>
<proteinExistence type="predicted"/>
<reference evidence="2" key="1">
    <citation type="journal article" date="2019" name="Int. J. Syst. Evol. Microbiol.">
        <title>The Global Catalogue of Microorganisms (GCM) 10K type strain sequencing project: providing services to taxonomists for standard genome sequencing and annotation.</title>
        <authorList>
            <consortium name="The Broad Institute Genomics Platform"/>
            <consortium name="The Broad Institute Genome Sequencing Center for Infectious Disease"/>
            <person name="Wu L."/>
            <person name="Ma J."/>
        </authorList>
    </citation>
    <scope>NUCLEOTIDE SEQUENCE [LARGE SCALE GENOMIC DNA]</scope>
    <source>
        <strain evidence="2">CGMCC 1.12664</strain>
    </source>
</reference>
<evidence type="ECO:0000313" key="1">
    <source>
        <dbReference type="EMBL" id="GGE47905.1"/>
    </source>
</evidence>
<keyword evidence="2" id="KW-1185">Reference proteome</keyword>
<accession>A0A917AH15</accession>
<gene>
    <name evidence="1" type="ORF">GCM10011360_38850</name>
</gene>
<dbReference type="AlphaFoldDB" id="A0A917AH15"/>
<organism evidence="1 2">
    <name type="scientific">Primorskyibacter flagellatus</name>
    <dbReference type="NCBI Taxonomy" id="1387277"/>
    <lineage>
        <taxon>Bacteria</taxon>
        <taxon>Pseudomonadati</taxon>
        <taxon>Pseudomonadota</taxon>
        <taxon>Alphaproteobacteria</taxon>
        <taxon>Rhodobacterales</taxon>
        <taxon>Roseobacteraceae</taxon>
        <taxon>Primorskyibacter</taxon>
    </lineage>
</organism>
<dbReference type="EMBL" id="BMFJ01000002">
    <property type="protein sequence ID" value="GGE47905.1"/>
    <property type="molecule type" value="Genomic_DNA"/>
</dbReference>
<protein>
    <submittedName>
        <fullName evidence="1">Uncharacterized protein</fullName>
    </submittedName>
</protein>
<comment type="caution">
    <text evidence="1">The sequence shown here is derived from an EMBL/GenBank/DDBJ whole genome shotgun (WGS) entry which is preliminary data.</text>
</comment>
<evidence type="ECO:0000313" key="2">
    <source>
        <dbReference type="Proteomes" id="UP000612855"/>
    </source>
</evidence>
<dbReference type="Proteomes" id="UP000612855">
    <property type="component" value="Unassembled WGS sequence"/>
</dbReference>